<protein>
    <submittedName>
        <fullName evidence="1">Uncharacterized protein</fullName>
    </submittedName>
</protein>
<proteinExistence type="predicted"/>
<evidence type="ECO:0000313" key="1">
    <source>
        <dbReference type="EMBL" id="NKE69577.1"/>
    </source>
</evidence>
<evidence type="ECO:0000313" key="2">
    <source>
        <dbReference type="Proteomes" id="UP000534783"/>
    </source>
</evidence>
<organism evidence="1 2">
    <name type="scientific">Candidatus Manganitrophus noduliformans</name>
    <dbReference type="NCBI Taxonomy" id="2606439"/>
    <lineage>
        <taxon>Bacteria</taxon>
        <taxon>Pseudomonadati</taxon>
        <taxon>Nitrospirota</taxon>
        <taxon>Nitrospiria</taxon>
        <taxon>Candidatus Troglogloeales</taxon>
        <taxon>Candidatus Manganitrophaceae</taxon>
        <taxon>Candidatus Manganitrophus</taxon>
    </lineage>
</organism>
<comment type="caution">
    <text evidence="1">The sequence shown here is derived from an EMBL/GenBank/DDBJ whole genome shotgun (WGS) entry which is preliminary data.</text>
</comment>
<dbReference type="RefSeq" id="WP_168057872.1">
    <property type="nucleotide sequence ID" value="NZ_VTOW01000001.1"/>
</dbReference>
<sequence>MPINITNRSKQLLVIPLNSGATLHLAPGEEAGGIDPIETKNNSTLEKMAQRGWVSVAETDEAPKAKRGRGRG</sequence>
<keyword evidence="2" id="KW-1185">Reference proteome</keyword>
<name>A0A7X6DM05_9BACT</name>
<dbReference type="EMBL" id="VTOW01000001">
    <property type="protein sequence ID" value="NKE69577.1"/>
    <property type="molecule type" value="Genomic_DNA"/>
</dbReference>
<dbReference type="Proteomes" id="UP000534783">
    <property type="component" value="Unassembled WGS sequence"/>
</dbReference>
<dbReference type="AlphaFoldDB" id="A0A7X6DM05"/>
<reference evidence="1 2" key="1">
    <citation type="journal article" date="2020" name="Nature">
        <title>Bacterial chemolithoautotrophy via manganese oxidation.</title>
        <authorList>
            <person name="Yu H."/>
            <person name="Leadbetter J.R."/>
        </authorList>
    </citation>
    <scope>NUCLEOTIDE SEQUENCE [LARGE SCALE GENOMIC DNA]</scope>
    <source>
        <strain evidence="1 2">Mn-1</strain>
    </source>
</reference>
<accession>A0A7X6DM05</accession>
<gene>
    <name evidence="1" type="ORF">MNODULE_02270</name>
</gene>